<evidence type="ECO:0000313" key="10">
    <source>
        <dbReference type="EMBL" id="GEK11965.1"/>
    </source>
</evidence>
<evidence type="ECO:0000256" key="7">
    <source>
        <dbReference type="ARBA" id="ARBA00023136"/>
    </source>
</evidence>
<dbReference type="RefSeq" id="WP_146860372.1">
    <property type="nucleotide sequence ID" value="NZ_BJTZ01000001.1"/>
</dbReference>
<evidence type="ECO:0000256" key="1">
    <source>
        <dbReference type="ARBA" id="ARBA00004236"/>
    </source>
</evidence>
<evidence type="ECO:0000256" key="2">
    <source>
        <dbReference type="ARBA" id="ARBA00022475"/>
    </source>
</evidence>
<dbReference type="GO" id="GO:0000166">
    <property type="term" value="F:nucleotide binding"/>
    <property type="evidence" value="ECO:0007669"/>
    <property type="project" value="UniProtKB-KW"/>
</dbReference>
<evidence type="ECO:0000313" key="11">
    <source>
        <dbReference type="Proteomes" id="UP000321787"/>
    </source>
</evidence>
<dbReference type="InterPro" id="IPR043760">
    <property type="entry name" value="PycTM_dom"/>
</dbReference>
<feature type="transmembrane region" description="Helical" evidence="8">
    <location>
        <begin position="29"/>
        <end position="46"/>
    </location>
</feature>
<dbReference type="EMBL" id="BJTZ01000001">
    <property type="protein sequence ID" value="GEK11965.1"/>
    <property type="molecule type" value="Genomic_DNA"/>
</dbReference>
<comment type="caution">
    <text evidence="10">The sequence shown here is derived from an EMBL/GenBank/DDBJ whole genome shotgun (WGS) entry which is preliminary data.</text>
</comment>
<dbReference type="GO" id="GO:0051607">
    <property type="term" value="P:defense response to virus"/>
    <property type="evidence" value="ECO:0007669"/>
    <property type="project" value="UniProtKB-KW"/>
</dbReference>
<protein>
    <recommendedName>
        <fullName evidence="9">Pycsar effector protein domain-containing protein</fullName>
    </recommendedName>
</protein>
<accession>A0A510UG66</accession>
<keyword evidence="2" id="KW-1003">Cell membrane</keyword>
<evidence type="ECO:0000256" key="8">
    <source>
        <dbReference type="SAM" id="Phobius"/>
    </source>
</evidence>
<organism evidence="10 11">
    <name type="scientific">Aliivibrio fischeri</name>
    <name type="common">Vibrio fischeri</name>
    <dbReference type="NCBI Taxonomy" id="668"/>
    <lineage>
        <taxon>Bacteria</taxon>
        <taxon>Pseudomonadati</taxon>
        <taxon>Pseudomonadota</taxon>
        <taxon>Gammaproteobacteria</taxon>
        <taxon>Vibrionales</taxon>
        <taxon>Vibrionaceae</taxon>
        <taxon>Aliivibrio</taxon>
    </lineage>
</organism>
<keyword evidence="5 8" id="KW-1133">Transmembrane helix</keyword>
<comment type="subcellular location">
    <subcellularLocation>
        <location evidence="1">Cell membrane</location>
    </subcellularLocation>
</comment>
<keyword evidence="4" id="KW-0547">Nucleotide-binding</keyword>
<gene>
    <name evidence="10" type="ORF">AFI02nite_00010</name>
</gene>
<evidence type="ECO:0000256" key="6">
    <source>
        <dbReference type="ARBA" id="ARBA00023118"/>
    </source>
</evidence>
<sequence>MKGESIDELLDGHLKVTIDWLKFAEAKNGVLIGVGSASMFGIFRVLNSFTSMNIYIQYYLYFLLFCISGSVLIALLSFIPRLKPPFWLKFGEKEDGDNPFFFGDICKHSKTSYLNLLVESGVKSRNSKLDLALCEQVVNNSKIATIKFKMFSNAIYWFIAGLITPIGLLLVIAFRD</sequence>
<feature type="transmembrane region" description="Helical" evidence="8">
    <location>
        <begin position="58"/>
        <end position="79"/>
    </location>
</feature>
<keyword evidence="3 8" id="KW-0812">Transmembrane</keyword>
<name>A0A510UG66_ALIFS</name>
<evidence type="ECO:0000256" key="5">
    <source>
        <dbReference type="ARBA" id="ARBA00022989"/>
    </source>
</evidence>
<dbReference type="Pfam" id="PF18967">
    <property type="entry name" value="PycTM"/>
    <property type="match status" value="1"/>
</dbReference>
<evidence type="ECO:0000259" key="9">
    <source>
        <dbReference type="Pfam" id="PF18967"/>
    </source>
</evidence>
<feature type="transmembrane region" description="Helical" evidence="8">
    <location>
        <begin position="154"/>
        <end position="174"/>
    </location>
</feature>
<proteinExistence type="predicted"/>
<keyword evidence="7 8" id="KW-0472">Membrane</keyword>
<evidence type="ECO:0000256" key="4">
    <source>
        <dbReference type="ARBA" id="ARBA00022741"/>
    </source>
</evidence>
<dbReference type="GO" id="GO:0005886">
    <property type="term" value="C:plasma membrane"/>
    <property type="evidence" value="ECO:0007669"/>
    <property type="project" value="UniProtKB-SubCell"/>
</dbReference>
<evidence type="ECO:0000256" key="3">
    <source>
        <dbReference type="ARBA" id="ARBA00022692"/>
    </source>
</evidence>
<feature type="domain" description="Pycsar effector protein" evidence="9">
    <location>
        <begin position="14"/>
        <end position="172"/>
    </location>
</feature>
<keyword evidence="6" id="KW-0051">Antiviral defense</keyword>
<dbReference type="AlphaFoldDB" id="A0A510UG66"/>
<reference evidence="10 11" key="1">
    <citation type="submission" date="2019-07" db="EMBL/GenBank/DDBJ databases">
        <title>Whole genome shotgun sequence of Aliivibrio fischeri NBRC 101058.</title>
        <authorList>
            <person name="Hosoyama A."/>
            <person name="Uohara A."/>
            <person name="Ohji S."/>
            <person name="Ichikawa N."/>
        </authorList>
    </citation>
    <scope>NUCLEOTIDE SEQUENCE [LARGE SCALE GENOMIC DNA]</scope>
    <source>
        <strain evidence="10 11">NBRC 101058</strain>
    </source>
</reference>
<dbReference type="Proteomes" id="UP000321787">
    <property type="component" value="Unassembled WGS sequence"/>
</dbReference>